<name>A0AA37U2A0_9BACL</name>
<evidence type="ECO:0000313" key="3">
    <source>
        <dbReference type="Proteomes" id="UP001157137"/>
    </source>
</evidence>
<dbReference type="PANTHER" id="PTHR43031">
    <property type="entry name" value="FAD-DEPENDENT OXIDOREDUCTASE"/>
    <property type="match status" value="1"/>
</dbReference>
<protein>
    <submittedName>
        <fullName evidence="2">Rhodanese-like domain-containing protein</fullName>
    </submittedName>
</protein>
<dbReference type="PROSITE" id="PS50206">
    <property type="entry name" value="RHODANESE_3"/>
    <property type="match status" value="1"/>
</dbReference>
<dbReference type="InterPro" id="IPR036873">
    <property type="entry name" value="Rhodanese-like_dom_sf"/>
</dbReference>
<gene>
    <name evidence="2" type="ORF">Heshes_13750</name>
</gene>
<dbReference type="AlphaFoldDB" id="A0AA37U2A0"/>
<dbReference type="EMBL" id="BSRA01000007">
    <property type="protein sequence ID" value="GLV13691.1"/>
    <property type="molecule type" value="Genomic_DNA"/>
</dbReference>
<dbReference type="InterPro" id="IPR050229">
    <property type="entry name" value="GlpE_sulfurtransferase"/>
</dbReference>
<sequence length="106" mass="12069">MEAVMVNDIPQYNADELKRLLQAGDVQVIDVRTPEEYAEGHIPNVPLRPMQEVADWMSELDPQKSYVFVCRSGNRSQRVAEFLRANGFEHVANYSGGMLVWDGELE</sequence>
<organism evidence="2 3">
    <name type="scientific">Alicyclobacillus hesperidum</name>
    <dbReference type="NCBI Taxonomy" id="89784"/>
    <lineage>
        <taxon>Bacteria</taxon>
        <taxon>Bacillati</taxon>
        <taxon>Bacillota</taxon>
        <taxon>Bacilli</taxon>
        <taxon>Bacillales</taxon>
        <taxon>Alicyclobacillaceae</taxon>
        <taxon>Alicyclobacillus</taxon>
    </lineage>
</organism>
<dbReference type="Proteomes" id="UP001157137">
    <property type="component" value="Unassembled WGS sequence"/>
</dbReference>
<accession>A0AA37U2A0</accession>
<evidence type="ECO:0000313" key="2">
    <source>
        <dbReference type="EMBL" id="GLV13691.1"/>
    </source>
</evidence>
<dbReference type="Gene3D" id="3.40.250.10">
    <property type="entry name" value="Rhodanese-like domain"/>
    <property type="match status" value="1"/>
</dbReference>
<dbReference type="SUPFAM" id="SSF52821">
    <property type="entry name" value="Rhodanese/Cell cycle control phosphatase"/>
    <property type="match status" value="1"/>
</dbReference>
<comment type="caution">
    <text evidence="2">The sequence shown here is derived from an EMBL/GenBank/DDBJ whole genome shotgun (WGS) entry which is preliminary data.</text>
</comment>
<evidence type="ECO:0000259" key="1">
    <source>
        <dbReference type="PROSITE" id="PS50206"/>
    </source>
</evidence>
<proteinExistence type="predicted"/>
<dbReference type="Pfam" id="PF00581">
    <property type="entry name" value="Rhodanese"/>
    <property type="match status" value="1"/>
</dbReference>
<dbReference type="InterPro" id="IPR001763">
    <property type="entry name" value="Rhodanese-like_dom"/>
</dbReference>
<dbReference type="SMART" id="SM00450">
    <property type="entry name" value="RHOD"/>
    <property type="match status" value="1"/>
</dbReference>
<feature type="domain" description="Rhodanese" evidence="1">
    <location>
        <begin position="22"/>
        <end position="106"/>
    </location>
</feature>
<dbReference type="PANTHER" id="PTHR43031:SF17">
    <property type="entry name" value="SULFURTRANSFERASE YTWF-RELATED"/>
    <property type="match status" value="1"/>
</dbReference>
<reference evidence="2" key="1">
    <citation type="submission" date="2023-02" db="EMBL/GenBank/DDBJ databases">
        <title>Proposal of a novel subspecies: Alicyclobacillus hesperidum subspecies aegle.</title>
        <authorList>
            <person name="Goto K."/>
            <person name="Fujii T."/>
            <person name="Yasui K."/>
            <person name="Mochida K."/>
            <person name="Kato-Tanaka Y."/>
            <person name="Morohoshi S."/>
            <person name="An S.Y."/>
            <person name="Kasai H."/>
            <person name="Yokota A."/>
        </authorList>
    </citation>
    <scope>NUCLEOTIDE SEQUENCE</scope>
    <source>
        <strain evidence="2">DSM 12766</strain>
    </source>
</reference>
<dbReference type="CDD" id="cd00158">
    <property type="entry name" value="RHOD"/>
    <property type="match status" value="1"/>
</dbReference>